<dbReference type="EMBL" id="CP089291">
    <property type="protein sequence ID" value="UOF91096.1"/>
    <property type="molecule type" value="Genomic_DNA"/>
</dbReference>
<feature type="region of interest" description="Disordered" evidence="5">
    <location>
        <begin position="46"/>
        <end position="68"/>
    </location>
</feature>
<evidence type="ECO:0000256" key="1">
    <source>
        <dbReference type="ARBA" id="ARBA00022714"/>
    </source>
</evidence>
<dbReference type="InterPro" id="IPR018967">
    <property type="entry name" value="FeS-contain_CDGSH-typ"/>
</dbReference>
<dbReference type="Proteomes" id="UP000830167">
    <property type="component" value="Chromosome"/>
</dbReference>
<evidence type="ECO:0000313" key="8">
    <source>
        <dbReference type="Proteomes" id="UP000830167"/>
    </source>
</evidence>
<protein>
    <submittedName>
        <fullName evidence="7">CDGSH iron-sulfur domain-containing protein</fullName>
    </submittedName>
</protein>
<dbReference type="InterPro" id="IPR042216">
    <property type="entry name" value="MitoNEET_CISD"/>
</dbReference>
<gene>
    <name evidence="7" type="ORF">LSG31_02210</name>
</gene>
<evidence type="ECO:0000256" key="5">
    <source>
        <dbReference type="SAM" id="MobiDB-lite"/>
    </source>
</evidence>
<dbReference type="SMART" id="SM00704">
    <property type="entry name" value="ZnF_CDGSH"/>
    <property type="match status" value="1"/>
</dbReference>
<sequence length="68" mass="7402">MADVTIKVNDNGSLRISGNVELVDAEGNRFEVKESFSLCRCGLSQNKPFCDGSHKGKFESAPRAGQQK</sequence>
<keyword evidence="2" id="KW-0479">Metal-binding</keyword>
<evidence type="ECO:0000256" key="4">
    <source>
        <dbReference type="ARBA" id="ARBA00023014"/>
    </source>
</evidence>
<evidence type="ECO:0000313" key="7">
    <source>
        <dbReference type="EMBL" id="UOF91096.1"/>
    </source>
</evidence>
<proteinExistence type="predicted"/>
<reference evidence="7" key="1">
    <citation type="submission" date="2021-12" db="EMBL/GenBank/DDBJ databases">
        <title>Alicyclobacillaceae gen. nov., sp. nov., isolated from chalcocite enrichment system.</title>
        <authorList>
            <person name="Jiang Z."/>
        </authorList>
    </citation>
    <scope>NUCLEOTIDE SEQUENCE</scope>
    <source>
        <strain evidence="7">MYW30-H2</strain>
    </source>
</reference>
<keyword evidence="4" id="KW-0411">Iron-sulfur</keyword>
<evidence type="ECO:0000256" key="3">
    <source>
        <dbReference type="ARBA" id="ARBA00023004"/>
    </source>
</evidence>
<keyword evidence="3" id="KW-0408">Iron</keyword>
<keyword evidence="8" id="KW-1185">Reference proteome</keyword>
<keyword evidence="1" id="KW-0001">2Fe-2S</keyword>
<accession>A0ABY4CNH2</accession>
<dbReference type="RefSeq" id="WP_347437787.1">
    <property type="nucleotide sequence ID" value="NZ_CP089291.1"/>
</dbReference>
<dbReference type="Pfam" id="PF09360">
    <property type="entry name" value="zf-CDGSH"/>
    <property type="match status" value="1"/>
</dbReference>
<organism evidence="7 8">
    <name type="scientific">Fodinisporobacter ferrooxydans</name>
    <dbReference type="NCBI Taxonomy" id="2901836"/>
    <lineage>
        <taxon>Bacteria</taxon>
        <taxon>Bacillati</taxon>
        <taxon>Bacillota</taxon>
        <taxon>Bacilli</taxon>
        <taxon>Bacillales</taxon>
        <taxon>Alicyclobacillaceae</taxon>
        <taxon>Fodinisporobacter</taxon>
    </lineage>
</organism>
<dbReference type="Gene3D" id="3.40.5.90">
    <property type="entry name" value="CDGSH iron-sulfur domain, mitoNEET-type"/>
    <property type="match status" value="1"/>
</dbReference>
<evidence type="ECO:0000256" key="2">
    <source>
        <dbReference type="ARBA" id="ARBA00022723"/>
    </source>
</evidence>
<name>A0ABY4CNH2_9BACL</name>
<evidence type="ECO:0000259" key="6">
    <source>
        <dbReference type="SMART" id="SM00704"/>
    </source>
</evidence>
<feature type="domain" description="Iron-binding zinc finger CDGSH type" evidence="6">
    <location>
        <begin position="21"/>
        <end position="60"/>
    </location>
</feature>